<accession>A0A101MPH3</accession>
<sequence>MFWAHILDPLNPTLFYNPCNLYISPQLNFFNYSTIHLTLHHALGRPQRGPLLTGYEPLEALCNLPHHRQLHPSSAPSSTPPSSSPAWPSPQIPINSVTYLYTNDLNIP</sequence>
<dbReference type="AlphaFoldDB" id="A0A101MPH3"/>
<proteinExistence type="predicted"/>
<organism evidence="2 3">
    <name type="scientific">Penicillium freii</name>
    <dbReference type="NCBI Taxonomy" id="48697"/>
    <lineage>
        <taxon>Eukaryota</taxon>
        <taxon>Fungi</taxon>
        <taxon>Dikarya</taxon>
        <taxon>Ascomycota</taxon>
        <taxon>Pezizomycotina</taxon>
        <taxon>Eurotiomycetes</taxon>
        <taxon>Eurotiomycetidae</taxon>
        <taxon>Eurotiales</taxon>
        <taxon>Aspergillaceae</taxon>
        <taxon>Penicillium</taxon>
    </lineage>
</organism>
<dbReference type="EMBL" id="LLXE01000051">
    <property type="protein sequence ID" value="KUM64301.1"/>
    <property type="molecule type" value="Genomic_DNA"/>
</dbReference>
<reference evidence="2 3" key="1">
    <citation type="submission" date="2015-10" db="EMBL/GenBank/DDBJ databases">
        <title>Genome sequencing of Penicillium freii.</title>
        <authorList>
            <person name="Nguyen H.D."/>
            <person name="Visagie C.M."/>
            <person name="Seifert K.A."/>
        </authorList>
    </citation>
    <scope>NUCLEOTIDE SEQUENCE [LARGE SCALE GENOMIC DNA]</scope>
    <source>
        <strain evidence="2 3">DAOM 242723</strain>
    </source>
</reference>
<evidence type="ECO:0000313" key="2">
    <source>
        <dbReference type="EMBL" id="KUM64301.1"/>
    </source>
</evidence>
<keyword evidence="3" id="KW-1185">Reference proteome</keyword>
<evidence type="ECO:0000313" key="3">
    <source>
        <dbReference type="Proteomes" id="UP000055045"/>
    </source>
</evidence>
<comment type="caution">
    <text evidence="2">The sequence shown here is derived from an EMBL/GenBank/DDBJ whole genome shotgun (WGS) entry which is preliminary data.</text>
</comment>
<evidence type="ECO:0000256" key="1">
    <source>
        <dbReference type="SAM" id="MobiDB-lite"/>
    </source>
</evidence>
<feature type="compositionally biased region" description="Pro residues" evidence="1">
    <location>
        <begin position="78"/>
        <end position="91"/>
    </location>
</feature>
<gene>
    <name evidence="2" type="ORF">ACN42_g2772</name>
</gene>
<feature type="region of interest" description="Disordered" evidence="1">
    <location>
        <begin position="68"/>
        <end position="93"/>
    </location>
</feature>
<protein>
    <submittedName>
        <fullName evidence="2">Uncharacterized protein</fullName>
    </submittedName>
</protein>
<dbReference type="Proteomes" id="UP000055045">
    <property type="component" value="Unassembled WGS sequence"/>
</dbReference>
<name>A0A101MPH3_PENFR</name>